<comment type="caution">
    <text evidence="1">The sequence shown here is derived from an EMBL/GenBank/DDBJ whole genome shotgun (WGS) entry which is preliminary data.</text>
</comment>
<reference evidence="2" key="1">
    <citation type="submission" date="2018-09" db="EMBL/GenBank/DDBJ databases">
        <authorList>
            <person name="Livingstone P.G."/>
            <person name="Whitworth D.E."/>
        </authorList>
    </citation>
    <scope>NUCLEOTIDE SEQUENCE [LARGE SCALE GENOMIC DNA]</scope>
    <source>
        <strain evidence="2">AB047A</strain>
    </source>
</reference>
<dbReference type="Proteomes" id="UP000282656">
    <property type="component" value="Unassembled WGS sequence"/>
</dbReference>
<gene>
    <name evidence="1" type="ORF">D7X96_34470</name>
</gene>
<dbReference type="InterPro" id="IPR011989">
    <property type="entry name" value="ARM-like"/>
</dbReference>
<keyword evidence="2" id="KW-1185">Reference proteome</keyword>
<name>A0A3A8PY44_9BACT</name>
<evidence type="ECO:0000313" key="1">
    <source>
        <dbReference type="EMBL" id="RKH59921.1"/>
    </source>
</evidence>
<dbReference type="AlphaFoldDB" id="A0A3A8PY44"/>
<proteinExistence type="predicted"/>
<evidence type="ECO:0008006" key="3">
    <source>
        <dbReference type="Google" id="ProtNLM"/>
    </source>
</evidence>
<protein>
    <recommendedName>
        <fullName evidence="3">HEAT repeat domain-containing protein</fullName>
    </recommendedName>
</protein>
<evidence type="ECO:0000313" key="2">
    <source>
        <dbReference type="Proteomes" id="UP000282656"/>
    </source>
</evidence>
<dbReference type="Gene3D" id="1.25.10.10">
    <property type="entry name" value="Leucine-rich Repeat Variant"/>
    <property type="match status" value="1"/>
</dbReference>
<sequence length="189" mass="21621">MSPVRIVLKEQSSRERVEVFAWRDGWSMWDVFEASGLEPYTKIYRTMDDQTEAYYFEDQMVDFHYFVVTGADVEGTVQRIRGGLPCYTRDEVLQLVKDAKEPLELARAVRIAGVAAPAEFDPDIFEILRNAMSNPDTRVRNSAAAASAFAAWRELREPLERLSADSEPRVAEIAQVVLRGLKEKNWKES</sequence>
<dbReference type="EMBL" id="RAWM01000158">
    <property type="protein sequence ID" value="RKH59921.1"/>
    <property type="molecule type" value="Genomic_DNA"/>
</dbReference>
<dbReference type="SUPFAM" id="SSF48371">
    <property type="entry name" value="ARM repeat"/>
    <property type="match status" value="1"/>
</dbReference>
<accession>A0A3A8PY44</accession>
<dbReference type="InterPro" id="IPR016024">
    <property type="entry name" value="ARM-type_fold"/>
</dbReference>
<dbReference type="OrthoDB" id="4232477at2"/>
<organism evidence="1 2">
    <name type="scientific">Corallococcus interemptor</name>
    <dbReference type="NCBI Taxonomy" id="2316720"/>
    <lineage>
        <taxon>Bacteria</taxon>
        <taxon>Pseudomonadati</taxon>
        <taxon>Myxococcota</taxon>
        <taxon>Myxococcia</taxon>
        <taxon>Myxococcales</taxon>
        <taxon>Cystobacterineae</taxon>
        <taxon>Myxococcaceae</taxon>
        <taxon>Corallococcus</taxon>
    </lineage>
</organism>
<dbReference type="RefSeq" id="WP_121771662.1">
    <property type="nucleotide sequence ID" value="NZ_RAWM01000158.1"/>
</dbReference>